<feature type="transmembrane region" description="Helical" evidence="6">
    <location>
        <begin position="317"/>
        <end position="335"/>
    </location>
</feature>
<evidence type="ECO:0000259" key="7">
    <source>
        <dbReference type="Pfam" id="PF03151"/>
    </source>
</evidence>
<feature type="transmembrane region" description="Helical" evidence="6">
    <location>
        <begin position="62"/>
        <end position="86"/>
    </location>
</feature>
<feature type="compositionally biased region" description="Basic and acidic residues" evidence="5">
    <location>
        <begin position="376"/>
        <end position="395"/>
    </location>
</feature>
<dbReference type="EMBL" id="GBEZ01001258">
    <property type="protein sequence ID" value="JAC83701.1"/>
    <property type="molecule type" value="Transcribed_RNA"/>
</dbReference>
<gene>
    <name evidence="8" type="ORF">TSPGSL018_2731</name>
</gene>
<keyword evidence="2 6" id="KW-0812">Transmembrane</keyword>
<feature type="domain" description="Sugar phosphate transporter" evidence="7">
    <location>
        <begin position="73"/>
        <end position="355"/>
    </location>
</feature>
<evidence type="ECO:0000256" key="3">
    <source>
        <dbReference type="ARBA" id="ARBA00022989"/>
    </source>
</evidence>
<comment type="subcellular location">
    <subcellularLocation>
        <location evidence="1">Membrane</location>
        <topology evidence="1">Multi-pass membrane protein</topology>
    </subcellularLocation>
</comment>
<evidence type="ECO:0000256" key="4">
    <source>
        <dbReference type="ARBA" id="ARBA00023136"/>
    </source>
</evidence>
<organism evidence="8">
    <name type="scientific">Tetraselmis sp. GSL018</name>
    <dbReference type="NCBI Taxonomy" id="582737"/>
    <lineage>
        <taxon>Eukaryota</taxon>
        <taxon>Viridiplantae</taxon>
        <taxon>Chlorophyta</taxon>
        <taxon>core chlorophytes</taxon>
        <taxon>Chlorodendrophyceae</taxon>
        <taxon>Chlorodendrales</taxon>
        <taxon>Chlorodendraceae</taxon>
        <taxon>Tetraselmis</taxon>
    </lineage>
</organism>
<proteinExistence type="predicted"/>
<keyword evidence="3 6" id="KW-1133">Transmembrane helix</keyword>
<dbReference type="GO" id="GO:0016020">
    <property type="term" value="C:membrane"/>
    <property type="evidence" value="ECO:0007669"/>
    <property type="project" value="UniProtKB-SubCell"/>
</dbReference>
<feature type="transmembrane region" description="Helical" evidence="6">
    <location>
        <begin position="250"/>
        <end position="269"/>
    </location>
</feature>
<feature type="transmembrane region" description="Helical" evidence="6">
    <location>
        <begin position="170"/>
        <end position="190"/>
    </location>
</feature>
<dbReference type="InterPro" id="IPR004853">
    <property type="entry name" value="Sugar_P_trans_dom"/>
</dbReference>
<feature type="region of interest" description="Disordered" evidence="5">
    <location>
        <begin position="367"/>
        <end position="395"/>
    </location>
</feature>
<evidence type="ECO:0000256" key="1">
    <source>
        <dbReference type="ARBA" id="ARBA00004141"/>
    </source>
</evidence>
<dbReference type="PANTHER" id="PTHR11132">
    <property type="entry name" value="SOLUTE CARRIER FAMILY 35"/>
    <property type="match status" value="1"/>
</dbReference>
<keyword evidence="4 6" id="KW-0472">Membrane</keyword>
<evidence type="ECO:0000256" key="2">
    <source>
        <dbReference type="ARBA" id="ARBA00022692"/>
    </source>
</evidence>
<feature type="transmembrane region" description="Helical" evidence="6">
    <location>
        <begin position="341"/>
        <end position="357"/>
    </location>
</feature>
<accession>A0A061SLW6</accession>
<feature type="transmembrane region" description="Helical" evidence="6">
    <location>
        <begin position="284"/>
        <end position="305"/>
    </location>
</feature>
<dbReference type="Pfam" id="PF03151">
    <property type="entry name" value="TPT"/>
    <property type="match status" value="1"/>
</dbReference>
<feature type="transmembrane region" description="Helical" evidence="6">
    <location>
        <begin position="137"/>
        <end position="158"/>
    </location>
</feature>
<sequence length="395" mass="43557">MASTQKLWFETLGKLTQDNSVLRFAVARRTFVLSGCRTSVKVKSPAVKNSDAAMSTASSESLVVQAIIAYSCAALWVVLSAAVILYNKWILAYGGFPYPIALTMFHMGFCSVLAAAIVKLGFVSPVEGINVETYPKVVLPIGALYALVLWTGNSAYLFISVSFIQMLKALAPASVFIVSCLFGIDTFTWPRLGNMAVVAIGVTIASAGEIYFVVTGVVFQLLSMVFESCRLTLIQILLQRRGLKLNPITTLYYIAPSCFLCLLPLFAFIEYPKMLRSNDWNFDWFYMLTNAAVAFALNLSIFLLIGKTSALTMNVAGVIKDWGLILLSVLLYGSPVTTQQYIGYGIAFLAVAYYNYTKYRDALSANKQQHQAPGAEEEKRMLTRPELSPRRQESP</sequence>
<dbReference type="InterPro" id="IPR050186">
    <property type="entry name" value="TPT_transporter"/>
</dbReference>
<evidence type="ECO:0000256" key="6">
    <source>
        <dbReference type="SAM" id="Phobius"/>
    </source>
</evidence>
<evidence type="ECO:0000313" key="8">
    <source>
        <dbReference type="EMBL" id="JAC83701.1"/>
    </source>
</evidence>
<feature type="transmembrane region" description="Helical" evidence="6">
    <location>
        <begin position="210"/>
        <end position="238"/>
    </location>
</feature>
<dbReference type="AlphaFoldDB" id="A0A061SLW6"/>
<evidence type="ECO:0000256" key="5">
    <source>
        <dbReference type="SAM" id="MobiDB-lite"/>
    </source>
</evidence>
<reference evidence="8" key="1">
    <citation type="submission" date="2014-05" db="EMBL/GenBank/DDBJ databases">
        <title>The transcriptome of the halophilic microalga Tetraselmis sp. GSL018 isolated from the Great Salt Lake, Utah.</title>
        <authorList>
            <person name="Jinkerson R.E."/>
            <person name="D'Adamo S."/>
            <person name="Posewitz M.C."/>
        </authorList>
    </citation>
    <scope>NUCLEOTIDE SEQUENCE</scope>
    <source>
        <strain evidence="8">GSL018</strain>
    </source>
</reference>
<name>A0A061SLW6_9CHLO</name>
<protein>
    <submittedName>
        <fullName evidence="8">Plastidic phosphate translocator-like protein</fullName>
    </submittedName>
</protein>
<feature type="transmembrane region" description="Helical" evidence="6">
    <location>
        <begin position="98"/>
        <end position="117"/>
    </location>
</feature>